<dbReference type="InterPro" id="IPR050577">
    <property type="entry name" value="MAPR/NEUFC/NENF-like"/>
</dbReference>
<dbReference type="SMART" id="SM01117">
    <property type="entry name" value="Cyt-b5"/>
    <property type="match status" value="1"/>
</dbReference>
<keyword evidence="9" id="KW-1185">Reference proteome</keyword>
<protein>
    <submittedName>
        <fullName evidence="8">Cytochrome b5-like heme/steroid binding domain-containing protein</fullName>
    </submittedName>
</protein>
<dbReference type="GO" id="GO:0020037">
    <property type="term" value="F:heme binding"/>
    <property type="evidence" value="ECO:0007669"/>
    <property type="project" value="UniProtKB-ARBA"/>
</dbReference>
<dbReference type="GO" id="GO:0016020">
    <property type="term" value="C:membrane"/>
    <property type="evidence" value="ECO:0007669"/>
    <property type="project" value="TreeGrafter"/>
</dbReference>
<evidence type="ECO:0000256" key="5">
    <source>
        <dbReference type="ARBA" id="ARBA00023004"/>
    </source>
</evidence>
<keyword evidence="5" id="KW-0408">Iron</keyword>
<dbReference type="PANTHER" id="PTHR10281">
    <property type="entry name" value="MEMBRANE-ASSOCIATED PROGESTERONE RECEPTOR COMPONENT-RELATED"/>
    <property type="match status" value="1"/>
</dbReference>
<evidence type="ECO:0000256" key="1">
    <source>
        <dbReference type="ARBA" id="ARBA00004240"/>
    </source>
</evidence>
<dbReference type="AlphaFoldDB" id="A0AAV0AM00"/>
<evidence type="ECO:0000313" key="8">
    <source>
        <dbReference type="EMBL" id="CAH7669234.1"/>
    </source>
</evidence>
<dbReference type="InterPro" id="IPR036400">
    <property type="entry name" value="Cyt_B5-like_heme/steroid_sf"/>
</dbReference>
<dbReference type="FunFam" id="3.10.120.10:FF:000003">
    <property type="entry name" value="membrane-associated progesterone receptor component 1"/>
    <property type="match status" value="1"/>
</dbReference>
<accession>A0AAV0AM00</accession>
<dbReference type="GO" id="GO:0005783">
    <property type="term" value="C:endoplasmic reticulum"/>
    <property type="evidence" value="ECO:0007669"/>
    <property type="project" value="UniProtKB-SubCell"/>
</dbReference>
<keyword evidence="3" id="KW-0479">Metal-binding</keyword>
<evidence type="ECO:0000313" key="9">
    <source>
        <dbReference type="Proteomes" id="UP001153365"/>
    </source>
</evidence>
<dbReference type="InterPro" id="IPR001199">
    <property type="entry name" value="Cyt_B5-like_heme/steroid-bd"/>
</dbReference>
<dbReference type="PANTHER" id="PTHR10281:SF72">
    <property type="entry name" value="NEUDESIN"/>
    <property type="match status" value="1"/>
</dbReference>
<organism evidence="8 9">
    <name type="scientific">Phakopsora pachyrhizi</name>
    <name type="common">Asian soybean rust disease fungus</name>
    <dbReference type="NCBI Taxonomy" id="170000"/>
    <lineage>
        <taxon>Eukaryota</taxon>
        <taxon>Fungi</taxon>
        <taxon>Dikarya</taxon>
        <taxon>Basidiomycota</taxon>
        <taxon>Pucciniomycotina</taxon>
        <taxon>Pucciniomycetes</taxon>
        <taxon>Pucciniales</taxon>
        <taxon>Phakopsoraceae</taxon>
        <taxon>Phakopsora</taxon>
    </lineage>
</organism>
<sequence>MMIEQLQSYLTSTPNSTLLINSTLIIILLYSVKSIISNFSLKELSDESCDETGRNHQSLVTVSDDYKDSYNWRPKTFQDTIVWRSYTPIELSEFNGEQGNRILFAIRRAVYDVTSGKNFYGPGGPYGNFAGRDASRGMAKQSFEEDVLTSVDGPIDELKDLSEAEISNLDEWEQFFRSKYIVCGELIENSERISKPI</sequence>
<evidence type="ECO:0000256" key="3">
    <source>
        <dbReference type="ARBA" id="ARBA00022723"/>
    </source>
</evidence>
<reference evidence="8" key="1">
    <citation type="submission" date="2022-06" db="EMBL/GenBank/DDBJ databases">
        <authorList>
            <consortium name="SYNGENTA / RWTH Aachen University"/>
        </authorList>
    </citation>
    <scope>NUCLEOTIDE SEQUENCE</scope>
</reference>
<feature type="domain" description="Cytochrome b5 heme-binding" evidence="7">
    <location>
        <begin position="86"/>
        <end position="187"/>
    </location>
</feature>
<proteinExistence type="inferred from homology"/>
<dbReference type="SUPFAM" id="SSF55856">
    <property type="entry name" value="Cytochrome b5-like heme/steroid binding domain"/>
    <property type="match status" value="1"/>
</dbReference>
<comment type="similarity">
    <text evidence="6">Belongs to the cytochrome b5 family. MAPR subfamily.</text>
</comment>
<evidence type="ECO:0000256" key="4">
    <source>
        <dbReference type="ARBA" id="ARBA00022824"/>
    </source>
</evidence>
<dbReference type="Pfam" id="PF00173">
    <property type="entry name" value="Cyt-b5"/>
    <property type="match status" value="1"/>
</dbReference>
<name>A0AAV0AM00_PHAPC</name>
<dbReference type="Proteomes" id="UP001153365">
    <property type="component" value="Unassembled WGS sequence"/>
</dbReference>
<evidence type="ECO:0000256" key="6">
    <source>
        <dbReference type="ARBA" id="ARBA00038357"/>
    </source>
</evidence>
<dbReference type="EMBL" id="CALTRL010000673">
    <property type="protein sequence ID" value="CAH7669234.1"/>
    <property type="molecule type" value="Genomic_DNA"/>
</dbReference>
<keyword evidence="4" id="KW-0256">Endoplasmic reticulum</keyword>
<keyword evidence="2" id="KW-0349">Heme</keyword>
<evidence type="ECO:0000259" key="7">
    <source>
        <dbReference type="SMART" id="SM01117"/>
    </source>
</evidence>
<dbReference type="Gene3D" id="3.10.120.10">
    <property type="entry name" value="Cytochrome b5-like heme/steroid binding domain"/>
    <property type="match status" value="1"/>
</dbReference>
<comment type="caution">
    <text evidence="8">The sequence shown here is derived from an EMBL/GenBank/DDBJ whole genome shotgun (WGS) entry which is preliminary data.</text>
</comment>
<dbReference type="GO" id="GO:0046872">
    <property type="term" value="F:metal ion binding"/>
    <property type="evidence" value="ECO:0007669"/>
    <property type="project" value="UniProtKB-KW"/>
</dbReference>
<evidence type="ECO:0000256" key="2">
    <source>
        <dbReference type="ARBA" id="ARBA00022617"/>
    </source>
</evidence>
<comment type="subcellular location">
    <subcellularLocation>
        <location evidence="1">Endoplasmic reticulum</location>
    </subcellularLocation>
</comment>
<gene>
    <name evidence="8" type="ORF">PPACK8108_LOCUS3821</name>
</gene>